<dbReference type="EMBL" id="JAHRIP010088733">
    <property type="protein sequence ID" value="MEQ2316393.1"/>
    <property type="molecule type" value="Genomic_DNA"/>
</dbReference>
<feature type="compositionally biased region" description="Polar residues" evidence="1">
    <location>
        <begin position="31"/>
        <end position="61"/>
    </location>
</feature>
<sequence length="109" mass="11850">MPPSSPLPRSPQTQQPAEQHTAMPAKLFGQCQHQTTPKTRTSSPAQIPTRRSTPSSGLRLQTANRDVKRSQAYLCPLKCGVDACCCNVHLKRKTGGEAGLLPHPPSRCH</sequence>
<name>A0ABV1ACU6_9TELE</name>
<evidence type="ECO:0000313" key="3">
    <source>
        <dbReference type="Proteomes" id="UP001469553"/>
    </source>
</evidence>
<dbReference type="Proteomes" id="UP001469553">
    <property type="component" value="Unassembled WGS sequence"/>
</dbReference>
<accession>A0ABV1ACU6</accession>
<organism evidence="2 3">
    <name type="scientific">Ameca splendens</name>
    <dbReference type="NCBI Taxonomy" id="208324"/>
    <lineage>
        <taxon>Eukaryota</taxon>
        <taxon>Metazoa</taxon>
        <taxon>Chordata</taxon>
        <taxon>Craniata</taxon>
        <taxon>Vertebrata</taxon>
        <taxon>Euteleostomi</taxon>
        <taxon>Actinopterygii</taxon>
        <taxon>Neopterygii</taxon>
        <taxon>Teleostei</taxon>
        <taxon>Neoteleostei</taxon>
        <taxon>Acanthomorphata</taxon>
        <taxon>Ovalentaria</taxon>
        <taxon>Atherinomorphae</taxon>
        <taxon>Cyprinodontiformes</taxon>
        <taxon>Goodeidae</taxon>
        <taxon>Ameca</taxon>
    </lineage>
</organism>
<keyword evidence="3" id="KW-1185">Reference proteome</keyword>
<comment type="caution">
    <text evidence="2">The sequence shown here is derived from an EMBL/GenBank/DDBJ whole genome shotgun (WGS) entry which is preliminary data.</text>
</comment>
<reference evidence="2 3" key="1">
    <citation type="submission" date="2021-06" db="EMBL/GenBank/DDBJ databases">
        <authorList>
            <person name="Palmer J.M."/>
        </authorList>
    </citation>
    <scope>NUCLEOTIDE SEQUENCE [LARGE SCALE GENOMIC DNA]</scope>
    <source>
        <strain evidence="2 3">AS_MEX2019</strain>
        <tissue evidence="2">Muscle</tissue>
    </source>
</reference>
<evidence type="ECO:0000256" key="1">
    <source>
        <dbReference type="SAM" id="MobiDB-lite"/>
    </source>
</evidence>
<gene>
    <name evidence="2" type="ORF">AMECASPLE_032072</name>
</gene>
<evidence type="ECO:0000313" key="2">
    <source>
        <dbReference type="EMBL" id="MEQ2316393.1"/>
    </source>
</evidence>
<proteinExistence type="predicted"/>
<protein>
    <submittedName>
        <fullName evidence="2">Uncharacterized protein</fullName>
    </submittedName>
</protein>
<feature type="region of interest" description="Disordered" evidence="1">
    <location>
        <begin position="1"/>
        <end position="61"/>
    </location>
</feature>